<dbReference type="InterPro" id="IPR005158">
    <property type="entry name" value="BTAD"/>
</dbReference>
<keyword evidence="5" id="KW-0804">Transcription</keyword>
<name>A0ABP6LQT2_9ACTN</name>
<organism evidence="9 10">
    <name type="scientific">Streptomyces glomeratus</name>
    <dbReference type="NCBI Taxonomy" id="284452"/>
    <lineage>
        <taxon>Bacteria</taxon>
        <taxon>Bacillati</taxon>
        <taxon>Actinomycetota</taxon>
        <taxon>Actinomycetes</taxon>
        <taxon>Kitasatosporales</taxon>
        <taxon>Streptomycetaceae</taxon>
        <taxon>Streptomyces</taxon>
    </lineage>
</organism>
<accession>A0ABP6LQT2</accession>
<dbReference type="PANTHER" id="PTHR35807">
    <property type="entry name" value="TRANSCRIPTIONAL REGULATOR REDD-RELATED"/>
    <property type="match status" value="1"/>
</dbReference>
<dbReference type="CDD" id="cd15831">
    <property type="entry name" value="BTAD"/>
    <property type="match status" value="1"/>
</dbReference>
<gene>
    <name evidence="9" type="ORF">GCM10010448_37380</name>
</gene>
<dbReference type="EMBL" id="BAAAUF010000031">
    <property type="protein sequence ID" value="GAA3050830.1"/>
    <property type="molecule type" value="Genomic_DNA"/>
</dbReference>
<evidence type="ECO:0000256" key="3">
    <source>
        <dbReference type="ARBA" id="ARBA00023015"/>
    </source>
</evidence>
<comment type="caution">
    <text evidence="9">The sequence shown here is derived from an EMBL/GenBank/DDBJ whole genome shotgun (WGS) entry which is preliminary data.</text>
</comment>
<sequence length="659" mass="71094">MDFRVLGPIEILDHGCNVVPTAPKPRQVISLLLLRRNTLVQTAELIDELWEHNPPGSAMTTLQTYVYKLRKVLLRQGGEEILHTKPGGYLLAVPDSAIDLHTFETDANAGKALLEEGDPVGAAAVLKRALAMWRGPVLADVAPGSLLTSYVIRLQELHFRTRELRIQADLRLGLHRELISELKSLMMAHPLHENLHAFLMIALHRSGRRHEALEVYQVLRNNMVEELGLEPGQELKQLHRALLADGPLDTSVPHHQLTAVMAEPAELTMLSAAPAAPAAPAASPSAPSTPRRAPQPAVAGVPTPAQLPADLADFTGRGAVVGDIVADFTAAQKAGALRTAPWMALISGMPGVGKTALAVHVAHLVRGQFGDGQLFADLRASSATPRNPGEVLLGFLRSLGMAEHQIPDDTEERCNLFRSVTANRRLLIVIDDVTSSADLRPLLPANPECAVIVTGCRTLHGVGGALNVDLDVMDHAEGVELLARMVGRARLEAERRATDRLVELCGRLPVALRCIGSRLVAVPGLPLTVLADRLTNSPQALDELCLGDLNLRAMYDSSYARLSRQEQSTFRLLSMLPGAAFTGDAAAELLGWEPAAVERLLIRFADDHLIKIVGFGNDKIHYAFPELTRAYAKSRLDSVLTDAAQSVLVASVPGEVADV</sequence>
<feature type="domain" description="OmpR/PhoB-type" evidence="8">
    <location>
        <begin position="1"/>
        <end position="93"/>
    </location>
</feature>
<keyword evidence="10" id="KW-1185">Reference proteome</keyword>
<dbReference type="InterPro" id="IPR027417">
    <property type="entry name" value="P-loop_NTPase"/>
</dbReference>
<dbReference type="Gene3D" id="3.40.50.300">
    <property type="entry name" value="P-loop containing nucleotide triphosphate hydrolases"/>
    <property type="match status" value="1"/>
</dbReference>
<evidence type="ECO:0000256" key="1">
    <source>
        <dbReference type="ARBA" id="ARBA00005820"/>
    </source>
</evidence>
<keyword evidence="4 6" id="KW-0238">DNA-binding</keyword>
<evidence type="ECO:0000256" key="5">
    <source>
        <dbReference type="ARBA" id="ARBA00023163"/>
    </source>
</evidence>
<protein>
    <recommendedName>
        <fullName evidence="8">OmpR/PhoB-type domain-containing protein</fullName>
    </recommendedName>
</protein>
<evidence type="ECO:0000256" key="4">
    <source>
        <dbReference type="ARBA" id="ARBA00023125"/>
    </source>
</evidence>
<dbReference type="PROSITE" id="PS51755">
    <property type="entry name" value="OMPR_PHOB"/>
    <property type="match status" value="1"/>
</dbReference>
<dbReference type="SUPFAM" id="SSF46894">
    <property type="entry name" value="C-terminal effector domain of the bipartite response regulators"/>
    <property type="match status" value="1"/>
</dbReference>
<dbReference type="Pfam" id="PF03704">
    <property type="entry name" value="BTAD"/>
    <property type="match status" value="1"/>
</dbReference>
<dbReference type="Pfam" id="PF00931">
    <property type="entry name" value="NB-ARC"/>
    <property type="match status" value="1"/>
</dbReference>
<dbReference type="SUPFAM" id="SSF48452">
    <property type="entry name" value="TPR-like"/>
    <property type="match status" value="1"/>
</dbReference>
<dbReference type="SUPFAM" id="SSF52540">
    <property type="entry name" value="P-loop containing nucleoside triphosphate hydrolases"/>
    <property type="match status" value="1"/>
</dbReference>
<comment type="similarity">
    <text evidence="1">Belongs to the AfsR/DnrI/RedD regulatory family.</text>
</comment>
<dbReference type="InterPro" id="IPR051677">
    <property type="entry name" value="AfsR-DnrI-RedD_regulator"/>
</dbReference>
<keyword evidence="2" id="KW-0902">Two-component regulatory system</keyword>
<keyword evidence="3" id="KW-0805">Transcription regulation</keyword>
<feature type="DNA-binding region" description="OmpR/PhoB-type" evidence="6">
    <location>
        <begin position="1"/>
        <end position="93"/>
    </location>
</feature>
<dbReference type="SMART" id="SM00862">
    <property type="entry name" value="Trans_reg_C"/>
    <property type="match status" value="1"/>
</dbReference>
<dbReference type="InterPro" id="IPR016032">
    <property type="entry name" value="Sig_transdc_resp-reg_C-effctor"/>
</dbReference>
<dbReference type="PRINTS" id="PR00364">
    <property type="entry name" value="DISEASERSIST"/>
</dbReference>
<dbReference type="InterPro" id="IPR036388">
    <property type="entry name" value="WH-like_DNA-bd_sf"/>
</dbReference>
<dbReference type="SMART" id="SM01043">
    <property type="entry name" value="BTAD"/>
    <property type="match status" value="1"/>
</dbReference>
<dbReference type="Gene3D" id="1.25.40.10">
    <property type="entry name" value="Tetratricopeptide repeat domain"/>
    <property type="match status" value="1"/>
</dbReference>
<evidence type="ECO:0000259" key="8">
    <source>
        <dbReference type="PROSITE" id="PS51755"/>
    </source>
</evidence>
<dbReference type="PANTHER" id="PTHR35807:SF1">
    <property type="entry name" value="TRANSCRIPTIONAL REGULATOR REDD"/>
    <property type="match status" value="1"/>
</dbReference>
<proteinExistence type="inferred from homology"/>
<evidence type="ECO:0000313" key="10">
    <source>
        <dbReference type="Proteomes" id="UP001501532"/>
    </source>
</evidence>
<evidence type="ECO:0000313" key="9">
    <source>
        <dbReference type="EMBL" id="GAA3050830.1"/>
    </source>
</evidence>
<evidence type="ECO:0000256" key="2">
    <source>
        <dbReference type="ARBA" id="ARBA00023012"/>
    </source>
</evidence>
<evidence type="ECO:0000256" key="6">
    <source>
        <dbReference type="PROSITE-ProRule" id="PRU01091"/>
    </source>
</evidence>
<dbReference type="Gene3D" id="1.10.10.10">
    <property type="entry name" value="Winged helix-like DNA-binding domain superfamily/Winged helix DNA-binding domain"/>
    <property type="match status" value="1"/>
</dbReference>
<feature type="region of interest" description="Disordered" evidence="7">
    <location>
        <begin position="276"/>
        <end position="304"/>
    </location>
</feature>
<reference evidence="10" key="1">
    <citation type="journal article" date="2019" name="Int. J. Syst. Evol. Microbiol.">
        <title>The Global Catalogue of Microorganisms (GCM) 10K type strain sequencing project: providing services to taxonomists for standard genome sequencing and annotation.</title>
        <authorList>
            <consortium name="The Broad Institute Genomics Platform"/>
            <consortium name="The Broad Institute Genome Sequencing Center for Infectious Disease"/>
            <person name="Wu L."/>
            <person name="Ma J."/>
        </authorList>
    </citation>
    <scope>NUCLEOTIDE SEQUENCE [LARGE SCALE GENOMIC DNA]</scope>
    <source>
        <strain evidence="10">JCM 9091</strain>
    </source>
</reference>
<dbReference type="InterPro" id="IPR002182">
    <property type="entry name" value="NB-ARC"/>
</dbReference>
<evidence type="ECO:0000256" key="7">
    <source>
        <dbReference type="SAM" id="MobiDB-lite"/>
    </source>
</evidence>
<dbReference type="Pfam" id="PF00486">
    <property type="entry name" value="Trans_reg_C"/>
    <property type="match status" value="1"/>
</dbReference>
<dbReference type="RefSeq" id="WP_267972162.1">
    <property type="nucleotide sequence ID" value="NZ_BAAAUF010000031.1"/>
</dbReference>
<dbReference type="Proteomes" id="UP001501532">
    <property type="component" value="Unassembled WGS sequence"/>
</dbReference>
<dbReference type="InterPro" id="IPR011990">
    <property type="entry name" value="TPR-like_helical_dom_sf"/>
</dbReference>
<feature type="compositionally biased region" description="Low complexity" evidence="7">
    <location>
        <begin position="276"/>
        <end position="297"/>
    </location>
</feature>
<dbReference type="InterPro" id="IPR001867">
    <property type="entry name" value="OmpR/PhoB-type_DNA-bd"/>
</dbReference>